<feature type="transmembrane region" description="Helical" evidence="2">
    <location>
        <begin position="54"/>
        <end position="85"/>
    </location>
</feature>
<comment type="caution">
    <text evidence="4">The sequence shown here is derived from an EMBL/GenBank/DDBJ whole genome shotgun (WGS) entry which is preliminary data.</text>
</comment>
<accession>A0AAD6X1L8</accession>
<evidence type="ECO:0000313" key="5">
    <source>
        <dbReference type="Proteomes" id="UP001218188"/>
    </source>
</evidence>
<feature type="domain" description="DUF6534" evidence="3">
    <location>
        <begin position="176"/>
        <end position="267"/>
    </location>
</feature>
<keyword evidence="2" id="KW-1133">Transmembrane helix</keyword>
<feature type="region of interest" description="Disordered" evidence="1">
    <location>
        <begin position="272"/>
        <end position="301"/>
    </location>
</feature>
<evidence type="ECO:0000256" key="1">
    <source>
        <dbReference type="SAM" id="MobiDB-lite"/>
    </source>
</evidence>
<feature type="transmembrane region" description="Helical" evidence="2">
    <location>
        <begin position="131"/>
        <end position="155"/>
    </location>
</feature>
<dbReference type="Pfam" id="PF20152">
    <property type="entry name" value="DUF6534"/>
    <property type="match status" value="1"/>
</dbReference>
<keyword evidence="2" id="KW-0812">Transmembrane</keyword>
<sequence>MSTAVPVVPFRAVALLLGPWMIGSCLDVFLQGVLSCQFVNYYNWFGDDDRALRLIVAVLALGTYLKSAQALFYSAVIWIKFVVFFNDFETASVLSFTGWWESGNALMVAAIGLYVQTYFCYRLWVISKRKWYIVAPIQALCVFGFLAVSVVTHYVDIQNVAPIPPWYAAHMASVFAGDVLITCTTAYFLLSARKQVLPQTAGFLNSLIRLSFQTAAPASFCAFLYLVFSQLDISTGTPAPSSIMTIFNMPLPKLYAISMMWTLNARRTLRVSSSHHGMTGSNEISGGRSRQRQQNAEGDVELGRIQVVTQTTQQIDVRDMFAPTNGVQDHVHSNKSNDVASTDDWKNNL</sequence>
<feature type="compositionally biased region" description="Polar residues" evidence="1">
    <location>
        <begin position="272"/>
        <end position="284"/>
    </location>
</feature>
<reference evidence="4" key="1">
    <citation type="submission" date="2023-03" db="EMBL/GenBank/DDBJ databases">
        <title>Massive genome expansion in bonnet fungi (Mycena s.s.) driven by repeated elements and novel gene families across ecological guilds.</title>
        <authorList>
            <consortium name="Lawrence Berkeley National Laboratory"/>
            <person name="Harder C.B."/>
            <person name="Miyauchi S."/>
            <person name="Viragh M."/>
            <person name="Kuo A."/>
            <person name="Thoen E."/>
            <person name="Andreopoulos B."/>
            <person name="Lu D."/>
            <person name="Skrede I."/>
            <person name="Drula E."/>
            <person name="Henrissat B."/>
            <person name="Morin E."/>
            <person name="Kohler A."/>
            <person name="Barry K."/>
            <person name="LaButti K."/>
            <person name="Morin E."/>
            <person name="Salamov A."/>
            <person name="Lipzen A."/>
            <person name="Mereny Z."/>
            <person name="Hegedus B."/>
            <person name="Baldrian P."/>
            <person name="Stursova M."/>
            <person name="Weitz H."/>
            <person name="Taylor A."/>
            <person name="Grigoriev I.V."/>
            <person name="Nagy L.G."/>
            <person name="Martin F."/>
            <person name="Kauserud H."/>
        </authorList>
    </citation>
    <scope>NUCLEOTIDE SEQUENCE</scope>
    <source>
        <strain evidence="4">CBHHK200</strain>
    </source>
</reference>
<keyword evidence="2" id="KW-0472">Membrane</keyword>
<dbReference type="EMBL" id="JARJCM010000073">
    <property type="protein sequence ID" value="KAJ7032420.1"/>
    <property type="molecule type" value="Genomic_DNA"/>
</dbReference>
<evidence type="ECO:0000256" key="2">
    <source>
        <dbReference type="SAM" id="Phobius"/>
    </source>
</evidence>
<dbReference type="AlphaFoldDB" id="A0AAD6X1L8"/>
<name>A0AAD6X1L8_9AGAR</name>
<gene>
    <name evidence="4" type="ORF">C8F04DRAFT_1261959</name>
</gene>
<keyword evidence="5" id="KW-1185">Reference proteome</keyword>
<feature type="transmembrane region" description="Helical" evidence="2">
    <location>
        <begin position="243"/>
        <end position="263"/>
    </location>
</feature>
<organism evidence="4 5">
    <name type="scientific">Mycena alexandri</name>
    <dbReference type="NCBI Taxonomy" id="1745969"/>
    <lineage>
        <taxon>Eukaryota</taxon>
        <taxon>Fungi</taxon>
        <taxon>Dikarya</taxon>
        <taxon>Basidiomycota</taxon>
        <taxon>Agaricomycotina</taxon>
        <taxon>Agaricomycetes</taxon>
        <taxon>Agaricomycetidae</taxon>
        <taxon>Agaricales</taxon>
        <taxon>Marasmiineae</taxon>
        <taxon>Mycenaceae</taxon>
        <taxon>Mycena</taxon>
    </lineage>
</organism>
<evidence type="ECO:0000313" key="4">
    <source>
        <dbReference type="EMBL" id="KAJ7032420.1"/>
    </source>
</evidence>
<proteinExistence type="predicted"/>
<dbReference type="InterPro" id="IPR045339">
    <property type="entry name" value="DUF6534"/>
</dbReference>
<dbReference type="PANTHER" id="PTHR40465">
    <property type="entry name" value="CHROMOSOME 1, WHOLE GENOME SHOTGUN SEQUENCE"/>
    <property type="match status" value="1"/>
</dbReference>
<evidence type="ECO:0000259" key="3">
    <source>
        <dbReference type="Pfam" id="PF20152"/>
    </source>
</evidence>
<feature type="transmembrane region" description="Helical" evidence="2">
    <location>
        <begin position="20"/>
        <end position="42"/>
    </location>
</feature>
<feature type="region of interest" description="Disordered" evidence="1">
    <location>
        <begin position="325"/>
        <end position="349"/>
    </location>
</feature>
<feature type="transmembrane region" description="Helical" evidence="2">
    <location>
        <begin position="167"/>
        <end position="190"/>
    </location>
</feature>
<dbReference type="Proteomes" id="UP001218188">
    <property type="component" value="Unassembled WGS sequence"/>
</dbReference>
<feature type="transmembrane region" description="Helical" evidence="2">
    <location>
        <begin position="210"/>
        <end position="231"/>
    </location>
</feature>
<feature type="transmembrane region" description="Helical" evidence="2">
    <location>
        <begin position="105"/>
        <end position="124"/>
    </location>
</feature>
<dbReference type="PANTHER" id="PTHR40465:SF1">
    <property type="entry name" value="DUF6534 DOMAIN-CONTAINING PROTEIN"/>
    <property type="match status" value="1"/>
</dbReference>
<protein>
    <recommendedName>
        <fullName evidence="3">DUF6534 domain-containing protein</fullName>
    </recommendedName>
</protein>